<keyword evidence="3 11" id="KW-0328">Glycosyltransferase</keyword>
<dbReference type="CAZy" id="GT47">
    <property type="family name" value="Glycosyltransferase Family 47"/>
</dbReference>
<dbReference type="Pfam" id="PF03016">
    <property type="entry name" value="Exostosin_GT47"/>
    <property type="match status" value="1"/>
</dbReference>
<sequence length="486" mass="56021">MFRPSSLYQYSHTHVASSFKSFFFFIPTTLALLTSLSILFYVYYTSIIFTHHHQHNNQQSTLINFKSSSPNFILPSPTPHLTNTLHNNHSEFIKSHTFQLGHGLGPQSQRGLPPQSSSNGQNKHENSVFDGSRKFKENNNVFHDRDIFLEDYKEMNRSFKIYVYPHKKDDPFANVLLPVKTEPSGNYASESYFKKALMKSHFITKDPTKADLFFMPFSIASLRHDRRVGVGGIQDFIRDYVQNMIHKYPYWNRTNGADHFYVACHSIGRSAMDKAPDVKFNAIQVVCSSSYFLSGYIAHKDACLPQIWPRNENPPNLVSSNRKKLAFFAGEVNSPVRINLVETWKNDTEIFVHNGRLKTPYGDELLGSKFCFHVRGYEVNTARIGDSLYYGCVPVIIANYYDLPFADVLNWKSFSVVVTTLDIPLLKKILKGIVNSGEYLMLQKNVLKVREHFQWHSPPIDFDAFYMVMYELWLRRSSIPILLGDS</sequence>
<dbReference type="PANTHER" id="PTHR11062:SF95">
    <property type="entry name" value="EXOSTOSIN GT47 DOMAIN-CONTAINING PROTEIN"/>
    <property type="match status" value="1"/>
</dbReference>
<organism evidence="9">
    <name type="scientific">Medicago truncatula</name>
    <name type="common">Barrel medic</name>
    <name type="synonym">Medicago tribuloides</name>
    <dbReference type="NCBI Taxonomy" id="3880"/>
    <lineage>
        <taxon>Eukaryota</taxon>
        <taxon>Viridiplantae</taxon>
        <taxon>Streptophyta</taxon>
        <taxon>Embryophyta</taxon>
        <taxon>Tracheophyta</taxon>
        <taxon>Spermatophyta</taxon>
        <taxon>Magnoliopsida</taxon>
        <taxon>eudicotyledons</taxon>
        <taxon>Gunneridae</taxon>
        <taxon>Pentapetalae</taxon>
        <taxon>rosids</taxon>
        <taxon>fabids</taxon>
        <taxon>Fabales</taxon>
        <taxon>Fabaceae</taxon>
        <taxon>Papilionoideae</taxon>
        <taxon>50 kb inversion clade</taxon>
        <taxon>NPAAA clade</taxon>
        <taxon>Hologalegina</taxon>
        <taxon>IRL clade</taxon>
        <taxon>Trifolieae</taxon>
        <taxon>Medicago</taxon>
    </lineage>
</organism>
<keyword evidence="11" id="KW-0808">Transferase</keyword>
<name>Q2HVN7_MEDTR</name>
<dbReference type="InterPro" id="IPR040911">
    <property type="entry name" value="Exostosin_GT47"/>
</dbReference>
<keyword evidence="5" id="KW-0333">Golgi apparatus</keyword>
<evidence type="ECO:0000256" key="1">
    <source>
        <dbReference type="ARBA" id="ARBA00004323"/>
    </source>
</evidence>
<keyword evidence="7" id="KW-0812">Transmembrane</keyword>
<evidence type="ECO:0000256" key="5">
    <source>
        <dbReference type="ARBA" id="ARBA00023034"/>
    </source>
</evidence>
<comment type="similarity">
    <text evidence="2">Belongs to the glycosyltransferase 47 family.</text>
</comment>
<dbReference type="PANTHER" id="PTHR11062">
    <property type="entry name" value="EXOSTOSIN HEPARAN SULFATE GLYCOSYLTRANSFERASE -RELATED"/>
    <property type="match status" value="1"/>
</dbReference>
<reference evidence="10" key="2">
    <citation type="journal article" date="2007" name="Plant Cell">
        <title>An ERF transcription factor in Medicago truncatula that is essential for Nod factor signal transduction.</title>
        <authorList>
            <person name="Middleton P.H."/>
            <person name="Jakab J."/>
            <person name="Penmetsa R.V."/>
            <person name="Starker C.G."/>
            <person name="Doll J."/>
            <person name="Kalo P."/>
            <person name="Prabhu R."/>
            <person name="Marsh J.F."/>
            <person name="Mitra R.M."/>
            <person name="Kereszt A."/>
            <person name="Dudas B."/>
            <person name="Vandenbosch K."/>
            <person name="Long S.R."/>
            <person name="Cook D.R."/>
            <person name="Kiss G.B."/>
            <person name="Oldroyd G.E."/>
        </authorList>
    </citation>
    <scope>NUCLEOTIDE SEQUENCE</scope>
</reference>
<evidence type="ECO:0000256" key="4">
    <source>
        <dbReference type="ARBA" id="ARBA00022968"/>
    </source>
</evidence>
<proteinExistence type="inferred from homology"/>
<gene>
    <name evidence="10" type="primary">EXO</name>
    <name evidence="9" type="ORF">MtrDRAFT_AC148816g3v2</name>
    <name evidence="11" type="ORF">MtrunA17_Chr7g0253441</name>
</gene>
<accession>Q2HVN7</accession>
<keyword evidence="7" id="KW-1133">Transmembrane helix</keyword>
<dbReference type="EMBL" id="DQ984942">
    <property type="protein sequence ID" value="ABK28848.1"/>
    <property type="molecule type" value="Genomic_DNA"/>
</dbReference>
<dbReference type="GeneID" id="11435768"/>
<reference evidence="12" key="4">
    <citation type="journal article" date="2018" name="Nat. Plants">
        <title>Whole-genome landscape of Medicago truncatula symbiotic genes.</title>
        <authorList>
            <person name="Pecrix Y."/>
            <person name="Staton S.E."/>
            <person name="Sallet E."/>
            <person name="Lelandais-Briere C."/>
            <person name="Moreau S."/>
            <person name="Carrere S."/>
            <person name="Blein T."/>
            <person name="Jardinaud M.F."/>
            <person name="Latrasse D."/>
            <person name="Zouine M."/>
            <person name="Zahm M."/>
            <person name="Kreplak J."/>
            <person name="Mayjonade B."/>
            <person name="Satge C."/>
            <person name="Perez M."/>
            <person name="Cauet S."/>
            <person name="Marande W."/>
            <person name="Chantry-Darmon C."/>
            <person name="Lopez-Roques C."/>
            <person name="Bouchez O."/>
            <person name="Berard A."/>
            <person name="Debelle F."/>
            <person name="Munos S."/>
            <person name="Bendahmane A."/>
            <person name="Berges H."/>
            <person name="Niebel A."/>
            <person name="Buitink J."/>
            <person name="Frugier F."/>
            <person name="Benhamed M."/>
            <person name="Crespi M."/>
            <person name="Gouzy J."/>
            <person name="Gamas P."/>
        </authorList>
    </citation>
    <scope>NUCLEOTIDE SEQUENCE [LARGE SCALE GENOMIC DNA]</scope>
    <source>
        <strain evidence="12">cv. Jemalong A17</strain>
    </source>
</reference>
<dbReference type="Gramene" id="rna42087">
    <property type="protein sequence ID" value="RHN47477.1"/>
    <property type="gene ID" value="gene42087"/>
</dbReference>
<dbReference type="InterPro" id="IPR004263">
    <property type="entry name" value="Exostosin"/>
</dbReference>
<evidence type="ECO:0000256" key="7">
    <source>
        <dbReference type="SAM" id="Phobius"/>
    </source>
</evidence>
<dbReference type="EC" id="2.4.2.41" evidence="11"/>
<dbReference type="GO" id="GO:0000139">
    <property type="term" value="C:Golgi membrane"/>
    <property type="evidence" value="ECO:0007669"/>
    <property type="project" value="UniProtKB-SubCell"/>
</dbReference>
<evidence type="ECO:0000256" key="2">
    <source>
        <dbReference type="ARBA" id="ARBA00010271"/>
    </source>
</evidence>
<dbReference type="OMA" id="YLPHKDA"/>
<evidence type="ECO:0000313" key="10">
    <source>
        <dbReference type="EMBL" id="ABK28848.1"/>
    </source>
</evidence>
<feature type="compositionally biased region" description="Polar residues" evidence="6">
    <location>
        <begin position="106"/>
        <end position="121"/>
    </location>
</feature>
<keyword evidence="7" id="KW-0472">Membrane</keyword>
<reference evidence="9" key="1">
    <citation type="submission" date="2004-07" db="EMBL/GenBank/DDBJ databases">
        <authorList>
            <person name="Town C.D."/>
        </authorList>
    </citation>
    <scope>NUCLEOTIDE SEQUENCE</scope>
</reference>
<dbReference type="Proteomes" id="UP000265566">
    <property type="component" value="Chromosome 7"/>
</dbReference>
<keyword evidence="4" id="KW-0735">Signal-anchor</keyword>
<reference evidence="9" key="3">
    <citation type="submission" date="2007-03" db="EMBL/GenBank/DDBJ databases">
        <authorList>
            <consortium name="The International Medicago Genome Annotation Group"/>
        </authorList>
    </citation>
    <scope>NUCLEOTIDE SEQUENCE</scope>
</reference>
<dbReference type="AlphaFoldDB" id="Q2HVN7"/>
<dbReference type="OrthoDB" id="1924787at2759"/>
<dbReference type="GO" id="GO:0102983">
    <property type="term" value="F:xylogalacturonan beta-1,3-xylosyltransferase activity"/>
    <property type="evidence" value="ECO:0007669"/>
    <property type="project" value="UniProtKB-EC"/>
</dbReference>
<evidence type="ECO:0000256" key="3">
    <source>
        <dbReference type="ARBA" id="ARBA00022676"/>
    </source>
</evidence>
<evidence type="ECO:0000259" key="8">
    <source>
        <dbReference type="Pfam" id="PF03016"/>
    </source>
</evidence>
<reference evidence="11" key="5">
    <citation type="journal article" date="2018" name="Nat. Plants">
        <title>Whole-genome landscape of Medicago truncatula symbiotic genes.</title>
        <authorList>
            <person name="Pecrix Y."/>
            <person name="Gamas P."/>
            <person name="Carrere S."/>
        </authorList>
    </citation>
    <scope>NUCLEOTIDE SEQUENCE</scope>
    <source>
        <tissue evidence="11">Leaves</tissue>
    </source>
</reference>
<feature type="region of interest" description="Disordered" evidence="6">
    <location>
        <begin position="104"/>
        <end position="130"/>
    </location>
</feature>
<feature type="domain" description="Exostosin GT47" evidence="8">
    <location>
        <begin position="156"/>
        <end position="431"/>
    </location>
</feature>
<dbReference type="EMBL" id="PSQE01000007">
    <property type="protein sequence ID" value="RHN47477.1"/>
    <property type="molecule type" value="Genomic_DNA"/>
</dbReference>
<comment type="subcellular location">
    <subcellularLocation>
        <location evidence="1">Golgi apparatus membrane</location>
        <topology evidence="1">Single-pass type II membrane protein</topology>
    </subcellularLocation>
</comment>
<dbReference type="KEGG" id="mtr:11435768"/>
<dbReference type="EMBL" id="AC148816">
    <property type="protein sequence ID" value="ABD28410.1"/>
    <property type="molecule type" value="Genomic_DNA"/>
</dbReference>
<evidence type="ECO:0000313" key="9">
    <source>
        <dbReference type="EMBL" id="ABD28410.1"/>
    </source>
</evidence>
<evidence type="ECO:0000256" key="6">
    <source>
        <dbReference type="SAM" id="MobiDB-lite"/>
    </source>
</evidence>
<feature type="transmembrane region" description="Helical" evidence="7">
    <location>
        <begin position="21"/>
        <end position="44"/>
    </location>
</feature>
<protein>
    <submittedName>
        <fullName evidence="9 10">Exostosin-like</fullName>
    </submittedName>
    <submittedName>
        <fullName evidence="11">Putative xylogalacturonan beta-1,3-xylosyltransferase</fullName>
        <ecNumber evidence="11">2.4.2.41</ecNumber>
    </submittedName>
</protein>
<evidence type="ECO:0000313" key="12">
    <source>
        <dbReference type="Proteomes" id="UP000265566"/>
    </source>
</evidence>
<evidence type="ECO:0000313" key="11">
    <source>
        <dbReference type="EMBL" id="RHN47477.1"/>
    </source>
</evidence>